<protein>
    <submittedName>
        <fullName evidence="1">Uncharacterized protein</fullName>
    </submittedName>
</protein>
<dbReference type="AlphaFoldDB" id="A0A1G2JKL9"/>
<comment type="caution">
    <text evidence="1">The sequence shown here is derived from an EMBL/GenBank/DDBJ whole genome shotgun (WGS) entry which is preliminary data.</text>
</comment>
<evidence type="ECO:0000313" key="2">
    <source>
        <dbReference type="Proteomes" id="UP000178935"/>
    </source>
</evidence>
<sequence length="285" mass="32907">MKFNPESQLNIHELAVEEPEKEKLNILFDFKRDVLPHKEQILSLIEDCRGSSWIDFTFLASRAKIIGIDVNLKNEDAERLQAERNSYKNSLYSAQLYFTQIAAREAILGTDPKLSNEEKGEIKAQAERFRNSRTAKETFFEVAAYEKILGIDPELKQLDKEEFLKIFTRQKESMRQGSIFNWKTVIELASTGIVLGIDSDITEKEKQIIRMRMDHWLKEEEKLKTAQGAIRENSMPTLIDLLSHLAIISADEVRIPKDGGLELIKHNNKQDLQTEASQIPEQKQF</sequence>
<accession>A0A1G2JKL9</accession>
<gene>
    <name evidence="1" type="ORF">A2561_03075</name>
</gene>
<reference evidence="1 2" key="1">
    <citation type="journal article" date="2016" name="Nat. Commun.">
        <title>Thousands of microbial genomes shed light on interconnected biogeochemical processes in an aquifer system.</title>
        <authorList>
            <person name="Anantharaman K."/>
            <person name="Brown C.T."/>
            <person name="Hug L.A."/>
            <person name="Sharon I."/>
            <person name="Castelle C.J."/>
            <person name="Probst A.J."/>
            <person name="Thomas B.C."/>
            <person name="Singh A."/>
            <person name="Wilkins M.J."/>
            <person name="Karaoz U."/>
            <person name="Brodie E.L."/>
            <person name="Williams K.H."/>
            <person name="Hubbard S.S."/>
            <person name="Banfield J.F."/>
        </authorList>
    </citation>
    <scope>NUCLEOTIDE SEQUENCE [LARGE SCALE GENOMIC DNA]</scope>
</reference>
<organism evidence="1 2">
    <name type="scientific">Candidatus Staskawiczbacteria bacterium RIFOXYD1_FULL_32_13</name>
    <dbReference type="NCBI Taxonomy" id="1802234"/>
    <lineage>
        <taxon>Bacteria</taxon>
        <taxon>Candidatus Staskawicziibacteriota</taxon>
    </lineage>
</organism>
<name>A0A1G2JKL9_9BACT</name>
<evidence type="ECO:0000313" key="1">
    <source>
        <dbReference type="EMBL" id="OGZ87654.1"/>
    </source>
</evidence>
<dbReference type="EMBL" id="MHPU01000039">
    <property type="protein sequence ID" value="OGZ87654.1"/>
    <property type="molecule type" value="Genomic_DNA"/>
</dbReference>
<dbReference type="Proteomes" id="UP000178935">
    <property type="component" value="Unassembled WGS sequence"/>
</dbReference>
<proteinExistence type="predicted"/>